<sequence length="185" mass="20553">MKIDITLKITPKMASDAQGHEQKVLVGHLGTHFDVMDKEFPLEYTERPGVAFDVSSVTDRDIDCPDLELDRVEPGMFVAFYSGFAEEPGYGTREYFHDHPQLSDTLIDALVAKGVSIIGLDFAGVRRGREHTPKDQFCADHGVFVVENLYNLKAVLNAGGRFTAHTYPMNYAEMSGLPCRVVAEV</sequence>
<organism evidence="1 2">
    <name type="scientific">Oscillibacter valericigenes</name>
    <dbReference type="NCBI Taxonomy" id="351091"/>
    <lineage>
        <taxon>Bacteria</taxon>
        <taxon>Bacillati</taxon>
        <taxon>Bacillota</taxon>
        <taxon>Clostridia</taxon>
        <taxon>Eubacteriales</taxon>
        <taxon>Oscillospiraceae</taxon>
        <taxon>Oscillibacter</taxon>
    </lineage>
</organism>
<dbReference type="SUPFAM" id="SSF102198">
    <property type="entry name" value="Putative cyclase"/>
    <property type="match status" value="1"/>
</dbReference>
<comment type="caution">
    <text evidence="1">The sequence shown here is derived from an EMBL/GenBank/DDBJ whole genome shotgun (WGS) entry which is preliminary data.</text>
</comment>
<keyword evidence="2" id="KW-1185">Reference proteome</keyword>
<dbReference type="Proteomes" id="UP000719500">
    <property type="component" value="Unassembled WGS sequence"/>
</dbReference>
<evidence type="ECO:0000313" key="2">
    <source>
        <dbReference type="Proteomes" id="UP000719500"/>
    </source>
</evidence>
<dbReference type="InterPro" id="IPR037175">
    <property type="entry name" value="KFase_sf"/>
</dbReference>
<dbReference type="InterPro" id="IPR007325">
    <property type="entry name" value="KFase/CYL"/>
</dbReference>
<name>A0ABS2FRH0_9FIRM</name>
<dbReference type="EMBL" id="JACSNX010000001">
    <property type="protein sequence ID" value="MBM6849855.1"/>
    <property type="molecule type" value="Genomic_DNA"/>
</dbReference>
<dbReference type="Pfam" id="PF04199">
    <property type="entry name" value="Cyclase"/>
    <property type="match status" value="1"/>
</dbReference>
<gene>
    <name evidence="1" type="ORF">H9X91_00195</name>
</gene>
<accession>A0ABS2FRH0</accession>
<evidence type="ECO:0000313" key="1">
    <source>
        <dbReference type="EMBL" id="MBM6849855.1"/>
    </source>
</evidence>
<reference evidence="1 2" key="1">
    <citation type="journal article" date="2021" name="Sci. Rep.">
        <title>The distribution of antibiotic resistance genes in chicken gut microbiota commensals.</title>
        <authorList>
            <person name="Juricova H."/>
            <person name="Matiasovicova J."/>
            <person name="Kubasova T."/>
            <person name="Cejkova D."/>
            <person name="Rychlik I."/>
        </authorList>
    </citation>
    <scope>NUCLEOTIDE SEQUENCE [LARGE SCALE GENOMIC DNA]</scope>
    <source>
        <strain evidence="1 2">An411</strain>
    </source>
</reference>
<protein>
    <submittedName>
        <fullName evidence="1">Cyclase family protein</fullName>
    </submittedName>
</protein>
<dbReference type="RefSeq" id="WP_204801345.1">
    <property type="nucleotide sequence ID" value="NZ_JACSNS010000004.1"/>
</dbReference>
<dbReference type="Gene3D" id="3.50.30.50">
    <property type="entry name" value="Putative cyclase"/>
    <property type="match status" value="1"/>
</dbReference>
<proteinExistence type="predicted"/>